<name>A0ABT8ZVY6_9SPHN</name>
<comment type="caution">
    <text evidence="14">The sequence shown here is derived from an EMBL/GenBank/DDBJ whole genome shotgun (WGS) entry which is preliminary data.</text>
</comment>
<dbReference type="InterPro" id="IPR000550">
    <property type="entry name" value="Hppk"/>
</dbReference>
<dbReference type="Pfam" id="PF01288">
    <property type="entry name" value="HPPK"/>
    <property type="match status" value="1"/>
</dbReference>
<evidence type="ECO:0000313" key="14">
    <source>
        <dbReference type="EMBL" id="MDO7841443.1"/>
    </source>
</evidence>
<evidence type="ECO:0000256" key="3">
    <source>
        <dbReference type="ARBA" id="ARBA00013253"/>
    </source>
</evidence>
<accession>A0ABT8ZVY6</accession>
<dbReference type="PROSITE" id="PS00794">
    <property type="entry name" value="HPPK"/>
    <property type="match status" value="1"/>
</dbReference>
<evidence type="ECO:0000259" key="13">
    <source>
        <dbReference type="PROSITE" id="PS00794"/>
    </source>
</evidence>
<dbReference type="PANTHER" id="PTHR43071">
    <property type="entry name" value="2-AMINO-4-HYDROXY-6-HYDROXYMETHYLDIHYDROPTERIDINE PYROPHOSPHOKINASE"/>
    <property type="match status" value="1"/>
</dbReference>
<keyword evidence="8" id="KW-0067">ATP-binding</keyword>
<comment type="function">
    <text evidence="10">Catalyzes the transfer of pyrophosphate from adenosine triphosphate (ATP) to 6-hydroxymethyl-7,8-dihydropterin, an enzymatic step in folate biosynthesis pathway.</text>
</comment>
<evidence type="ECO:0000256" key="11">
    <source>
        <dbReference type="ARBA" id="ARBA00029766"/>
    </source>
</evidence>
<keyword evidence="5 14" id="KW-0808">Transferase</keyword>
<keyword evidence="7" id="KW-0418">Kinase</keyword>
<sequence>MPRTSYAIAIGSNRWGRYGPPVTQVQDARIFLSEVGRVTASSPVIASPPLGPSRRRFANAVILFETMLDPPALLRALKAIERDFGRRPGVRWGARVLDLDIVLWSAGPYWDRTLTIPHPQFRKRRFVLDPLLRIAPDWRDPLSGLSVRQLAARARKVGHKVDRARLRS</sequence>
<protein>
    <recommendedName>
        <fullName evidence="4">2-amino-4-hydroxy-6-hydroxymethyldihydropteridine pyrophosphokinase</fullName>
        <ecNumber evidence="3">2.7.6.3</ecNumber>
    </recommendedName>
    <alternativeName>
        <fullName evidence="11">6-hydroxymethyl-7,8-dihydropterin pyrophosphokinase</fullName>
    </alternativeName>
    <alternativeName>
        <fullName evidence="12">7,8-dihydro-6-hydroxymethylpterin-pyrophosphokinase</fullName>
    </alternativeName>
</protein>
<comment type="pathway">
    <text evidence="1">Cofactor biosynthesis; tetrahydrofolate biosynthesis; 2-amino-4-hydroxy-6-hydroxymethyl-7,8-dihydropteridine diphosphate from 7,8-dihydroneopterin triphosphate: step 4/4.</text>
</comment>
<evidence type="ECO:0000256" key="4">
    <source>
        <dbReference type="ARBA" id="ARBA00016218"/>
    </source>
</evidence>
<dbReference type="Proteomes" id="UP001176468">
    <property type="component" value="Unassembled WGS sequence"/>
</dbReference>
<evidence type="ECO:0000256" key="7">
    <source>
        <dbReference type="ARBA" id="ARBA00022777"/>
    </source>
</evidence>
<dbReference type="InterPro" id="IPR035907">
    <property type="entry name" value="Hppk_sf"/>
</dbReference>
<keyword evidence="6" id="KW-0547">Nucleotide-binding</keyword>
<evidence type="ECO:0000256" key="2">
    <source>
        <dbReference type="ARBA" id="ARBA00005810"/>
    </source>
</evidence>
<keyword evidence="9" id="KW-0289">Folate biosynthesis</keyword>
<comment type="similarity">
    <text evidence="2">Belongs to the HPPK family.</text>
</comment>
<dbReference type="EMBL" id="JAUQSZ010000002">
    <property type="protein sequence ID" value="MDO7841443.1"/>
    <property type="molecule type" value="Genomic_DNA"/>
</dbReference>
<proteinExistence type="inferred from homology"/>
<dbReference type="CDD" id="cd00483">
    <property type="entry name" value="HPPK"/>
    <property type="match status" value="1"/>
</dbReference>
<evidence type="ECO:0000256" key="5">
    <source>
        <dbReference type="ARBA" id="ARBA00022679"/>
    </source>
</evidence>
<dbReference type="EC" id="2.7.6.3" evidence="3"/>
<dbReference type="PANTHER" id="PTHR43071:SF1">
    <property type="entry name" value="2-AMINO-4-HYDROXY-6-HYDROXYMETHYLDIHYDROPTERIDINE PYROPHOSPHOKINASE"/>
    <property type="match status" value="1"/>
</dbReference>
<organism evidence="14 15">
    <name type="scientific">Sphingomonas immobilis</name>
    <dbReference type="NCBI Taxonomy" id="3063997"/>
    <lineage>
        <taxon>Bacteria</taxon>
        <taxon>Pseudomonadati</taxon>
        <taxon>Pseudomonadota</taxon>
        <taxon>Alphaproteobacteria</taxon>
        <taxon>Sphingomonadales</taxon>
        <taxon>Sphingomonadaceae</taxon>
        <taxon>Sphingomonas</taxon>
    </lineage>
</organism>
<reference evidence="14" key="1">
    <citation type="submission" date="2023-07" db="EMBL/GenBank/DDBJ databases">
        <authorList>
            <person name="Kim M.K."/>
        </authorList>
    </citation>
    <scope>NUCLEOTIDE SEQUENCE</scope>
    <source>
        <strain evidence="14">CA1-15</strain>
    </source>
</reference>
<dbReference type="SUPFAM" id="SSF55083">
    <property type="entry name" value="6-hydroxymethyl-7,8-dihydropterin pyrophosphokinase, HPPK"/>
    <property type="match status" value="1"/>
</dbReference>
<feature type="domain" description="7,8-dihydro-6-hydroxymethylpterin-pyrophosphokinase" evidence="13">
    <location>
        <begin position="91"/>
        <end position="102"/>
    </location>
</feature>
<evidence type="ECO:0000313" key="15">
    <source>
        <dbReference type="Proteomes" id="UP001176468"/>
    </source>
</evidence>
<evidence type="ECO:0000256" key="10">
    <source>
        <dbReference type="ARBA" id="ARBA00029409"/>
    </source>
</evidence>
<dbReference type="Gene3D" id="3.30.70.560">
    <property type="entry name" value="7,8-Dihydro-6-hydroxymethylpterin-pyrophosphokinase HPPK"/>
    <property type="match status" value="1"/>
</dbReference>
<dbReference type="GO" id="GO:0003848">
    <property type="term" value="F:2-amino-4-hydroxy-6-hydroxymethyldihydropteridine diphosphokinase activity"/>
    <property type="evidence" value="ECO:0007669"/>
    <property type="project" value="UniProtKB-EC"/>
</dbReference>
<dbReference type="RefSeq" id="WP_304559901.1">
    <property type="nucleotide sequence ID" value="NZ_JAUQSZ010000002.1"/>
</dbReference>
<evidence type="ECO:0000256" key="8">
    <source>
        <dbReference type="ARBA" id="ARBA00022840"/>
    </source>
</evidence>
<evidence type="ECO:0000256" key="6">
    <source>
        <dbReference type="ARBA" id="ARBA00022741"/>
    </source>
</evidence>
<keyword evidence="15" id="KW-1185">Reference proteome</keyword>
<evidence type="ECO:0000256" key="1">
    <source>
        <dbReference type="ARBA" id="ARBA00005051"/>
    </source>
</evidence>
<gene>
    <name evidence="14" type="primary">folK</name>
    <name evidence="14" type="ORF">Q5H94_03825</name>
</gene>
<evidence type="ECO:0000256" key="12">
    <source>
        <dbReference type="ARBA" id="ARBA00033413"/>
    </source>
</evidence>
<evidence type="ECO:0000256" key="9">
    <source>
        <dbReference type="ARBA" id="ARBA00022909"/>
    </source>
</evidence>
<dbReference type="NCBIfam" id="TIGR01498">
    <property type="entry name" value="folK"/>
    <property type="match status" value="1"/>
</dbReference>